<name>A0AAD7CWH4_MYCRO</name>
<keyword evidence="3" id="KW-1185">Reference proteome</keyword>
<evidence type="ECO:0000313" key="2">
    <source>
        <dbReference type="EMBL" id="KAJ7667314.1"/>
    </source>
</evidence>
<dbReference type="AlphaFoldDB" id="A0AAD7CWH4"/>
<feature type="chain" id="PRO_5041991561" evidence="1">
    <location>
        <begin position="20"/>
        <end position="179"/>
    </location>
</feature>
<feature type="signal peptide" evidence="1">
    <location>
        <begin position="1"/>
        <end position="19"/>
    </location>
</feature>
<protein>
    <submittedName>
        <fullName evidence="2">Uncharacterized protein</fullName>
    </submittedName>
</protein>
<evidence type="ECO:0000256" key="1">
    <source>
        <dbReference type="SAM" id="SignalP"/>
    </source>
</evidence>
<accession>A0AAD7CWH4</accession>
<keyword evidence="1" id="KW-0732">Signal</keyword>
<dbReference type="Proteomes" id="UP001221757">
    <property type="component" value="Unassembled WGS sequence"/>
</dbReference>
<reference evidence="2" key="1">
    <citation type="submission" date="2023-03" db="EMBL/GenBank/DDBJ databases">
        <title>Massive genome expansion in bonnet fungi (Mycena s.s.) driven by repeated elements and novel gene families across ecological guilds.</title>
        <authorList>
            <consortium name="Lawrence Berkeley National Laboratory"/>
            <person name="Harder C.B."/>
            <person name="Miyauchi S."/>
            <person name="Viragh M."/>
            <person name="Kuo A."/>
            <person name="Thoen E."/>
            <person name="Andreopoulos B."/>
            <person name="Lu D."/>
            <person name="Skrede I."/>
            <person name="Drula E."/>
            <person name="Henrissat B."/>
            <person name="Morin E."/>
            <person name="Kohler A."/>
            <person name="Barry K."/>
            <person name="LaButti K."/>
            <person name="Morin E."/>
            <person name="Salamov A."/>
            <person name="Lipzen A."/>
            <person name="Mereny Z."/>
            <person name="Hegedus B."/>
            <person name="Baldrian P."/>
            <person name="Stursova M."/>
            <person name="Weitz H."/>
            <person name="Taylor A."/>
            <person name="Grigoriev I.V."/>
            <person name="Nagy L.G."/>
            <person name="Martin F."/>
            <person name="Kauserud H."/>
        </authorList>
    </citation>
    <scope>NUCLEOTIDE SEQUENCE</scope>
    <source>
        <strain evidence="2">CBHHK067</strain>
    </source>
</reference>
<dbReference type="EMBL" id="JARKIE010000202">
    <property type="protein sequence ID" value="KAJ7667314.1"/>
    <property type="molecule type" value="Genomic_DNA"/>
</dbReference>
<proteinExistence type="predicted"/>
<gene>
    <name evidence="2" type="ORF">B0H17DRAFT_1142803</name>
</gene>
<organism evidence="2 3">
    <name type="scientific">Mycena rosella</name>
    <name type="common">Pink bonnet</name>
    <name type="synonym">Agaricus rosellus</name>
    <dbReference type="NCBI Taxonomy" id="1033263"/>
    <lineage>
        <taxon>Eukaryota</taxon>
        <taxon>Fungi</taxon>
        <taxon>Dikarya</taxon>
        <taxon>Basidiomycota</taxon>
        <taxon>Agaricomycotina</taxon>
        <taxon>Agaricomycetes</taxon>
        <taxon>Agaricomycetidae</taxon>
        <taxon>Agaricales</taxon>
        <taxon>Marasmiineae</taxon>
        <taxon>Mycenaceae</taxon>
        <taxon>Mycena</taxon>
    </lineage>
</organism>
<sequence>MALITPVIGVSLALPGCSALLLCARGPAIRPGGFAFLSRGSSHGLNWWPCSVRERAAGTNTGCGHTKTVVVRNKWEHKEDFAACIGGNCGLRASLGIHLVTKTAPAPIGTVLRLRPDKPRDLRQDGREEKEGIFVPTGIRTQQINNGLWEYQNEAAGCQLSSVRPGYSEDGASATRLPL</sequence>
<comment type="caution">
    <text evidence="2">The sequence shown here is derived from an EMBL/GenBank/DDBJ whole genome shotgun (WGS) entry which is preliminary data.</text>
</comment>
<evidence type="ECO:0000313" key="3">
    <source>
        <dbReference type="Proteomes" id="UP001221757"/>
    </source>
</evidence>